<gene>
    <name evidence="1" type="ORF">WICPIJ_003633</name>
</gene>
<name>A0A9P8Q984_WICPI</name>
<keyword evidence="2" id="KW-1185">Reference proteome</keyword>
<comment type="caution">
    <text evidence="1">The sequence shown here is derived from an EMBL/GenBank/DDBJ whole genome shotgun (WGS) entry which is preliminary data.</text>
</comment>
<organism evidence="1 2">
    <name type="scientific">Wickerhamomyces pijperi</name>
    <name type="common">Yeast</name>
    <name type="synonym">Pichia pijperi</name>
    <dbReference type="NCBI Taxonomy" id="599730"/>
    <lineage>
        <taxon>Eukaryota</taxon>
        <taxon>Fungi</taxon>
        <taxon>Dikarya</taxon>
        <taxon>Ascomycota</taxon>
        <taxon>Saccharomycotina</taxon>
        <taxon>Saccharomycetes</taxon>
        <taxon>Phaffomycetales</taxon>
        <taxon>Wickerhamomycetaceae</taxon>
        <taxon>Wickerhamomyces</taxon>
    </lineage>
</organism>
<accession>A0A9P8Q984</accession>
<evidence type="ECO:0000313" key="1">
    <source>
        <dbReference type="EMBL" id="KAH3685395.1"/>
    </source>
</evidence>
<evidence type="ECO:0000313" key="2">
    <source>
        <dbReference type="Proteomes" id="UP000774326"/>
    </source>
</evidence>
<dbReference type="EMBL" id="JAEUBG010002047">
    <property type="protein sequence ID" value="KAH3685395.1"/>
    <property type="molecule type" value="Genomic_DNA"/>
</dbReference>
<protein>
    <submittedName>
        <fullName evidence="1">Uncharacterized protein</fullName>
    </submittedName>
</protein>
<dbReference type="AlphaFoldDB" id="A0A9P8Q984"/>
<proteinExistence type="predicted"/>
<sequence length="137" mass="15040">MQDPNPNNCASKTLNKATVTLNSSTYPLTMTKSQIFNTISVGKLSENKEINQLKQINSSSTSNLCKCFHNLGKFFAKIIDRSFDVNPMLSNDTDVGLLGPVLVETVGFLAESLFLSYMNPKALMYPLPSLAEDSPND</sequence>
<dbReference type="Proteomes" id="UP000774326">
    <property type="component" value="Unassembled WGS sequence"/>
</dbReference>
<reference evidence="1" key="1">
    <citation type="journal article" date="2021" name="Open Biol.">
        <title>Shared evolutionary footprints suggest mitochondrial oxidative damage underlies multiple complex I losses in fungi.</title>
        <authorList>
            <person name="Schikora-Tamarit M.A."/>
            <person name="Marcet-Houben M."/>
            <person name="Nosek J."/>
            <person name="Gabaldon T."/>
        </authorList>
    </citation>
    <scope>NUCLEOTIDE SEQUENCE</scope>
    <source>
        <strain evidence="1">CBS2887</strain>
    </source>
</reference>
<reference evidence="1" key="2">
    <citation type="submission" date="2021-01" db="EMBL/GenBank/DDBJ databases">
        <authorList>
            <person name="Schikora-Tamarit M.A."/>
        </authorList>
    </citation>
    <scope>NUCLEOTIDE SEQUENCE</scope>
    <source>
        <strain evidence="1">CBS2887</strain>
    </source>
</reference>